<evidence type="ECO:0000313" key="2">
    <source>
        <dbReference type="EMBL" id="ABJ86730.1"/>
    </source>
</evidence>
<dbReference type="HOGENOM" id="CLU_032214_0_0_0"/>
<dbReference type="InterPro" id="IPR058240">
    <property type="entry name" value="rSAM_sf"/>
</dbReference>
<dbReference type="InParanoid" id="Q01UE0"/>
<dbReference type="SUPFAM" id="SSF102114">
    <property type="entry name" value="Radical SAM enzymes"/>
    <property type="match status" value="1"/>
</dbReference>
<accession>Q01UE0</accession>
<gene>
    <name evidence="2" type="ordered locus">Acid_5783</name>
</gene>
<proteinExistence type="predicted"/>
<dbReference type="KEGG" id="sus:Acid_5783"/>
<feature type="domain" description="Radical SAM core" evidence="1">
    <location>
        <begin position="221"/>
        <end position="487"/>
    </location>
</feature>
<protein>
    <submittedName>
        <fullName evidence="2">Radical SAM domain protein</fullName>
    </submittedName>
</protein>
<dbReference type="PROSITE" id="PS51918">
    <property type="entry name" value="RADICAL_SAM"/>
    <property type="match status" value="1"/>
</dbReference>
<name>Q01UE0_SOLUE</name>
<dbReference type="SFLD" id="SFLDG01082">
    <property type="entry name" value="B12-binding_domain_containing"/>
    <property type="match status" value="1"/>
</dbReference>
<dbReference type="EMBL" id="CP000473">
    <property type="protein sequence ID" value="ABJ86730.1"/>
    <property type="molecule type" value="Genomic_DNA"/>
</dbReference>
<dbReference type="PANTHER" id="PTHR42731:SF4">
    <property type="entry name" value="RADICAL SAM DOMAIN PROTEIN"/>
    <property type="match status" value="1"/>
</dbReference>
<dbReference type="InterPro" id="IPR006638">
    <property type="entry name" value="Elp3/MiaA/NifB-like_rSAM"/>
</dbReference>
<dbReference type="InterPro" id="IPR023404">
    <property type="entry name" value="rSAM_horseshoe"/>
</dbReference>
<sequence>MTYTGSAADGRLIVLTAPLTETIDHAGYFIQMALASLPKRLEGVINQKYPQWRDVERNQDGSARYMPAGVRLVEASLLRHFPAEDVVCCHAEDLPKFIGPRTRVIGVSAHNPLGVTFAAGVYASIFGSSKEPINSHYSRELFQILKGSPYRSAFKVIVGGSGGWQISQTDGFEDLSVDCVVEGRSESGDAIELFRMAIRGEQLPRFVQVSHPATREELLTPDKRTTFGVVEMTTGCGRRCNFCLPDLNPQIDFPKEKIIDAVRANVREGNNQISLATEDMFIWGQVHTGVPFYFPNREALVALYRDVVDTPGVQYHLLSHCTMAPSVVDPKLIEQLSDVLLDKSPVKLPAVSTHPEGRILSPLIGMETGSVRMAKQIMPGKGVPFGIEDWPSVLLHGLTIFNRNNWFPVITLMVGNPGETDEDCKATLDLLYEMERRGLFAFFVPSIFTPLHDTRFAAKQGVQESRELSPLQWQIMMKCWKMSLRPALHSWWGPMAWRVGSLVAWLWKLRKMNGPNFTWPLMLFASALPESLMARMGKIYTGRPLQLKSRKELLATLKPQHWKYLRPDNGDMPDGWDRVAEPSPAPNPFRVMGAAAD</sequence>
<dbReference type="AlphaFoldDB" id="Q01UE0"/>
<reference evidence="2" key="1">
    <citation type="submission" date="2006-10" db="EMBL/GenBank/DDBJ databases">
        <title>Complete sequence of Solibacter usitatus Ellin6076.</title>
        <authorList>
            <consortium name="US DOE Joint Genome Institute"/>
            <person name="Copeland A."/>
            <person name="Lucas S."/>
            <person name="Lapidus A."/>
            <person name="Barry K."/>
            <person name="Detter J.C."/>
            <person name="Glavina del Rio T."/>
            <person name="Hammon N."/>
            <person name="Israni S."/>
            <person name="Dalin E."/>
            <person name="Tice H."/>
            <person name="Pitluck S."/>
            <person name="Thompson L.S."/>
            <person name="Brettin T."/>
            <person name="Bruce D."/>
            <person name="Han C."/>
            <person name="Tapia R."/>
            <person name="Gilna P."/>
            <person name="Schmutz J."/>
            <person name="Larimer F."/>
            <person name="Land M."/>
            <person name="Hauser L."/>
            <person name="Kyrpides N."/>
            <person name="Mikhailova N."/>
            <person name="Janssen P.H."/>
            <person name="Kuske C.R."/>
            <person name="Richardson P."/>
        </authorList>
    </citation>
    <scope>NUCLEOTIDE SEQUENCE</scope>
    <source>
        <strain evidence="2">Ellin6076</strain>
    </source>
</reference>
<dbReference type="SMART" id="SM00729">
    <property type="entry name" value="Elp3"/>
    <property type="match status" value="1"/>
</dbReference>
<dbReference type="InterPro" id="IPR007197">
    <property type="entry name" value="rSAM"/>
</dbReference>
<dbReference type="GO" id="GO:0051536">
    <property type="term" value="F:iron-sulfur cluster binding"/>
    <property type="evidence" value="ECO:0007669"/>
    <property type="project" value="InterPro"/>
</dbReference>
<dbReference type="CDD" id="cd01335">
    <property type="entry name" value="Radical_SAM"/>
    <property type="match status" value="1"/>
</dbReference>
<dbReference type="OrthoDB" id="9801424at2"/>
<dbReference type="eggNOG" id="COG1032">
    <property type="taxonomic scope" value="Bacteria"/>
</dbReference>
<dbReference type="Gene3D" id="3.80.30.20">
    <property type="entry name" value="tm_1862 like domain"/>
    <property type="match status" value="1"/>
</dbReference>
<dbReference type="STRING" id="234267.Acid_5783"/>
<dbReference type="GO" id="GO:0003824">
    <property type="term" value="F:catalytic activity"/>
    <property type="evidence" value="ECO:0007669"/>
    <property type="project" value="InterPro"/>
</dbReference>
<evidence type="ECO:0000259" key="1">
    <source>
        <dbReference type="PROSITE" id="PS51918"/>
    </source>
</evidence>
<organism evidence="2">
    <name type="scientific">Solibacter usitatus (strain Ellin6076)</name>
    <dbReference type="NCBI Taxonomy" id="234267"/>
    <lineage>
        <taxon>Bacteria</taxon>
        <taxon>Pseudomonadati</taxon>
        <taxon>Acidobacteriota</taxon>
        <taxon>Terriglobia</taxon>
        <taxon>Bryobacterales</taxon>
        <taxon>Solibacteraceae</taxon>
        <taxon>Candidatus Solibacter</taxon>
    </lineage>
</organism>
<dbReference type="SFLD" id="SFLDS00029">
    <property type="entry name" value="Radical_SAM"/>
    <property type="match status" value="1"/>
</dbReference>
<dbReference type="PANTHER" id="PTHR42731">
    <property type="entry name" value="SLL1084 PROTEIN"/>
    <property type="match status" value="1"/>
</dbReference>